<name>Q2SKZ7_HAHCH</name>
<evidence type="ECO:0000313" key="1">
    <source>
        <dbReference type="EMBL" id="ABC28677.1"/>
    </source>
</evidence>
<sequence length="31" mass="3562">MRAADLTDDKAYEKLGKLISDAYYRMQAARP</sequence>
<dbReference type="EMBL" id="CP000155">
    <property type="protein sequence ID" value="ABC28677.1"/>
    <property type="molecule type" value="Genomic_DNA"/>
</dbReference>
<proteinExistence type="predicted"/>
<organism evidence="1 2">
    <name type="scientific">Hahella chejuensis (strain KCTC 2396)</name>
    <dbReference type="NCBI Taxonomy" id="349521"/>
    <lineage>
        <taxon>Bacteria</taxon>
        <taxon>Pseudomonadati</taxon>
        <taxon>Pseudomonadota</taxon>
        <taxon>Gammaproteobacteria</taxon>
        <taxon>Oceanospirillales</taxon>
        <taxon>Hahellaceae</taxon>
        <taxon>Hahella</taxon>
    </lineage>
</organism>
<evidence type="ECO:0000313" key="2">
    <source>
        <dbReference type="Proteomes" id="UP000000238"/>
    </source>
</evidence>
<keyword evidence="2" id="KW-1185">Reference proteome</keyword>
<protein>
    <submittedName>
        <fullName evidence="1">Uncharacterized protein</fullName>
    </submittedName>
</protein>
<accession>Q2SKZ7</accession>
<gene>
    <name evidence="1" type="ordered locus">HCH_01839</name>
</gene>
<dbReference type="HOGENOM" id="CLU_3396796_0_0_6"/>
<reference evidence="1 2" key="1">
    <citation type="journal article" date="2005" name="Nucleic Acids Res.">
        <title>Genomic blueprint of Hahella chejuensis, a marine microbe producing an algicidal agent.</title>
        <authorList>
            <person name="Jeong H."/>
            <person name="Yim J.H."/>
            <person name="Lee C."/>
            <person name="Choi S.-H."/>
            <person name="Park Y.K."/>
            <person name="Yoon S.H."/>
            <person name="Hur C.-G."/>
            <person name="Kang H.-Y."/>
            <person name="Kim D."/>
            <person name="Lee H.H."/>
            <person name="Park K.H."/>
            <person name="Park S.-H."/>
            <person name="Park H.-S."/>
            <person name="Lee H.K."/>
            <person name="Oh T.K."/>
            <person name="Kim J.F."/>
        </authorList>
    </citation>
    <scope>NUCLEOTIDE SEQUENCE [LARGE SCALE GENOMIC DNA]</scope>
    <source>
        <strain evidence="1 2">KCTC 2396</strain>
    </source>
</reference>
<dbReference type="AlphaFoldDB" id="Q2SKZ7"/>
<dbReference type="Proteomes" id="UP000000238">
    <property type="component" value="Chromosome"/>
</dbReference>
<dbReference type="KEGG" id="hch:HCH_01839"/>